<evidence type="ECO:0000313" key="2">
    <source>
        <dbReference type="EMBL" id="MEV4285782.1"/>
    </source>
</evidence>
<feature type="transmembrane region" description="Helical" evidence="1">
    <location>
        <begin position="31"/>
        <end position="53"/>
    </location>
</feature>
<evidence type="ECO:0000313" key="3">
    <source>
        <dbReference type="Proteomes" id="UP001552427"/>
    </source>
</evidence>
<accession>A0ABV3GZT2</accession>
<keyword evidence="1" id="KW-0812">Transmembrane</keyword>
<keyword evidence="1" id="KW-1133">Transmembrane helix</keyword>
<name>A0ABV3GZT2_9ACTN</name>
<dbReference type="Proteomes" id="UP001552427">
    <property type="component" value="Unassembled WGS sequence"/>
</dbReference>
<evidence type="ECO:0000256" key="1">
    <source>
        <dbReference type="SAM" id="Phobius"/>
    </source>
</evidence>
<proteinExistence type="predicted"/>
<reference evidence="2 3" key="1">
    <citation type="submission" date="2024-06" db="EMBL/GenBank/DDBJ databases">
        <title>The Natural Products Discovery Center: Release of the First 8490 Sequenced Strains for Exploring Actinobacteria Biosynthetic Diversity.</title>
        <authorList>
            <person name="Kalkreuter E."/>
            <person name="Kautsar S.A."/>
            <person name="Yang D."/>
            <person name="Bader C.D."/>
            <person name="Teijaro C.N."/>
            <person name="Fluegel L."/>
            <person name="Davis C.M."/>
            <person name="Simpson J.R."/>
            <person name="Lauterbach L."/>
            <person name="Steele A.D."/>
            <person name="Gui C."/>
            <person name="Meng S."/>
            <person name="Li G."/>
            <person name="Viehrig K."/>
            <person name="Ye F."/>
            <person name="Su P."/>
            <person name="Kiefer A.F."/>
            <person name="Nichols A."/>
            <person name="Cepeda A.J."/>
            <person name="Yan W."/>
            <person name="Fan B."/>
            <person name="Jiang Y."/>
            <person name="Adhikari A."/>
            <person name="Zheng C.-J."/>
            <person name="Schuster L."/>
            <person name="Cowan T.M."/>
            <person name="Smanski M.J."/>
            <person name="Chevrette M.G."/>
            <person name="De Carvalho L.P.S."/>
            <person name="Shen B."/>
        </authorList>
    </citation>
    <scope>NUCLEOTIDE SEQUENCE [LARGE SCALE GENOMIC DNA]</scope>
    <source>
        <strain evidence="2 3">NPDC049574</strain>
    </source>
</reference>
<gene>
    <name evidence="2" type="ORF">AB0K40_09785</name>
</gene>
<comment type="caution">
    <text evidence="2">The sequence shown here is derived from an EMBL/GenBank/DDBJ whole genome shotgun (WGS) entry which is preliminary data.</text>
</comment>
<organism evidence="2 3">
    <name type="scientific">Nonomuraea bangladeshensis</name>
    <dbReference type="NCBI Taxonomy" id="404385"/>
    <lineage>
        <taxon>Bacteria</taxon>
        <taxon>Bacillati</taxon>
        <taxon>Actinomycetota</taxon>
        <taxon>Actinomycetes</taxon>
        <taxon>Streptosporangiales</taxon>
        <taxon>Streptosporangiaceae</taxon>
        <taxon>Nonomuraea</taxon>
    </lineage>
</organism>
<dbReference type="EMBL" id="JBFARM010000003">
    <property type="protein sequence ID" value="MEV4285782.1"/>
    <property type="molecule type" value="Genomic_DNA"/>
</dbReference>
<keyword evidence="3" id="KW-1185">Reference proteome</keyword>
<sequence length="93" mass="10050">MLELARALVDAKLGGYDAVIGERLEGRLENVLFRIAQVAGIPVFFCFVVLIGVELLHTAGVGAGLQQRLHGHQHWSMPNTIDSLGPYPGSRGK</sequence>
<keyword evidence="1" id="KW-0472">Membrane</keyword>
<dbReference type="RefSeq" id="WP_364446907.1">
    <property type="nucleotide sequence ID" value="NZ_JBFARM010000003.1"/>
</dbReference>
<protein>
    <submittedName>
        <fullName evidence="2">Uncharacterized protein</fullName>
    </submittedName>
</protein>